<reference evidence="5 6" key="1">
    <citation type="journal article" date="2015" name="Nature">
        <title>rRNA introns, odd ribosomes, and small enigmatic genomes across a large radiation of phyla.</title>
        <authorList>
            <person name="Brown C.T."/>
            <person name="Hug L.A."/>
            <person name="Thomas B.C."/>
            <person name="Sharon I."/>
            <person name="Castelle C.J."/>
            <person name="Singh A."/>
            <person name="Wilkins M.J."/>
            <person name="Williams K.H."/>
            <person name="Banfield J.F."/>
        </authorList>
    </citation>
    <scope>NUCLEOTIDE SEQUENCE [LARGE SCALE GENOMIC DNA]</scope>
</reference>
<gene>
    <name evidence="5" type="ORF">UU34_C0010G0022</name>
</gene>
<dbReference type="Gene3D" id="3.90.70.10">
    <property type="entry name" value="Cysteine proteinases"/>
    <property type="match status" value="1"/>
</dbReference>
<keyword evidence="1" id="KW-0732">Signal</keyword>
<comment type="caution">
    <text evidence="5">The sequence shown here is derived from an EMBL/GenBank/DDBJ whole genome shotgun (WGS) entry which is preliminary data.</text>
</comment>
<name>A0A0G0UCV8_9BACT</name>
<feature type="domain" description="SbsA Ig-like" evidence="3">
    <location>
        <begin position="183"/>
        <end position="285"/>
    </location>
</feature>
<sequence>MDLSNGSIYAGSPLITPDVIFFYFLAFISITAIVYFTIHFIRRPENPNHFKGFFLVGLAVKILIIISALVIAAFYFLPAPKISSSYPNFDANNVSIPSRIEVQFDRPVSRFDLEKHITPEVQGVWKYEVGLHKTHLYRKLVFYPNVTFLPDTEYLIEFRNVKNVSKLSKSKNFSFKFRTESLPKVTNSEPDNEQKEIPIDSSINVNLDKPNKSLARFNFILEPNIPFDVKLSTDKSIYTVIPKEKFKQGTIYTLKITKNPISYNNKGQIVYQGNEIPEFKTSFTTKLPPQITSFSPTGDHVFIDSKIKITFSKPMQRNLLRNSNVLTITPSAEGKITWIDDSNLEYTPGKFNYDTNYTIKVSRGLISRDGSFFENDAALEFKTIGPVRLLSAISDSNNNSVGVNNSLRFNFDQELDHTSAESNFSIIPQAEGSFSWDSNTLIFMPNSPLQHDTQYTVTFSPGIKGTNGPASNQTFATNFTTESFILKLAVPSYLQKYTLSCETASLRMMLAFRGINTDEDSLLSEVGFDNTPHAANTWGNPNIAFVGNPKGRQMLSGYGVHWNPIEKVAKKYRNAQAFSGWALEKITRELLNGNPIQIWYYAGGGRPVNWLTPSGEKVFAVTGEHTAVVKGFIGKAENPSQLILNDPLIGEVYLSQADFTKKWDSFGRSGVVVF</sequence>
<feature type="domain" description="SbsA Ig-like" evidence="3">
    <location>
        <begin position="388"/>
        <end position="481"/>
    </location>
</feature>
<evidence type="ECO:0000256" key="2">
    <source>
        <dbReference type="SAM" id="Phobius"/>
    </source>
</evidence>
<feature type="transmembrane region" description="Helical" evidence="2">
    <location>
        <begin position="53"/>
        <end position="77"/>
    </location>
</feature>
<evidence type="ECO:0000259" key="4">
    <source>
        <dbReference type="Pfam" id="PF13529"/>
    </source>
</evidence>
<organism evidence="5 6">
    <name type="scientific">Candidatus Curtissbacteria bacterium GW2011_GWA1_41_11</name>
    <dbReference type="NCBI Taxonomy" id="1618409"/>
    <lineage>
        <taxon>Bacteria</taxon>
        <taxon>Candidatus Curtissiibacteriota</taxon>
    </lineage>
</organism>
<dbReference type="Proteomes" id="UP000034854">
    <property type="component" value="Unassembled WGS sequence"/>
</dbReference>
<feature type="domain" description="Peptidase C39-like" evidence="4">
    <location>
        <begin position="489"/>
        <end position="647"/>
    </location>
</feature>
<proteinExistence type="predicted"/>
<dbReference type="Gene3D" id="2.60.40.3710">
    <property type="match status" value="2"/>
</dbReference>
<dbReference type="PANTHER" id="PTHR37806:SF1">
    <property type="entry name" value="PEPTIDASE C39-LIKE DOMAIN-CONTAINING PROTEIN"/>
    <property type="match status" value="1"/>
</dbReference>
<keyword evidence="2" id="KW-1133">Transmembrane helix</keyword>
<evidence type="ECO:0000256" key="1">
    <source>
        <dbReference type="ARBA" id="ARBA00022729"/>
    </source>
</evidence>
<feature type="transmembrane region" description="Helical" evidence="2">
    <location>
        <begin position="20"/>
        <end position="41"/>
    </location>
</feature>
<dbReference type="InterPro" id="IPR032812">
    <property type="entry name" value="SbsA_Ig"/>
</dbReference>
<keyword evidence="2" id="KW-0812">Transmembrane</keyword>
<feature type="domain" description="SbsA Ig-like" evidence="3">
    <location>
        <begin position="288"/>
        <end position="383"/>
    </location>
</feature>
<evidence type="ECO:0000313" key="5">
    <source>
        <dbReference type="EMBL" id="KKR86779.1"/>
    </source>
</evidence>
<dbReference type="Pfam" id="PF13529">
    <property type="entry name" value="Peptidase_C39_2"/>
    <property type="match status" value="1"/>
</dbReference>
<evidence type="ECO:0000259" key="3">
    <source>
        <dbReference type="Pfam" id="PF13205"/>
    </source>
</evidence>
<feature type="domain" description="SbsA Ig-like" evidence="3">
    <location>
        <begin position="79"/>
        <end position="179"/>
    </location>
</feature>
<dbReference type="PANTHER" id="PTHR37806">
    <property type="entry name" value="LMO0724 PROTEIN"/>
    <property type="match status" value="1"/>
</dbReference>
<dbReference type="EMBL" id="LCAG01000010">
    <property type="protein sequence ID" value="KKR86779.1"/>
    <property type="molecule type" value="Genomic_DNA"/>
</dbReference>
<dbReference type="Pfam" id="PF13205">
    <property type="entry name" value="Big_5"/>
    <property type="match status" value="4"/>
</dbReference>
<dbReference type="AlphaFoldDB" id="A0A0G0UCV8"/>
<keyword evidence="2" id="KW-0472">Membrane</keyword>
<evidence type="ECO:0000313" key="6">
    <source>
        <dbReference type="Proteomes" id="UP000034854"/>
    </source>
</evidence>
<dbReference type="InterPro" id="IPR039564">
    <property type="entry name" value="Peptidase_C39-like"/>
</dbReference>
<protein>
    <recommendedName>
        <fullName evidence="7">Peptidase C39-like domain-containing protein</fullName>
    </recommendedName>
</protein>
<accession>A0A0G0UCV8</accession>
<evidence type="ECO:0008006" key="7">
    <source>
        <dbReference type="Google" id="ProtNLM"/>
    </source>
</evidence>